<evidence type="ECO:0000313" key="2">
    <source>
        <dbReference type="EMBL" id="JAD52128.1"/>
    </source>
</evidence>
<feature type="region of interest" description="Disordered" evidence="1">
    <location>
        <begin position="35"/>
        <end position="63"/>
    </location>
</feature>
<sequence length="121" mass="13006">MGSAMQASQVARSTDSPLCAPCPAGRPAVIRATPSNSACARAGPLPPPRPHLHRRARPGFTVRHRRPAALTSNYCSLGAARRRRGCRPTCMAHAPARIPLIHARSHARPTPAHPRPKPRVD</sequence>
<organism evidence="2">
    <name type="scientific">Arundo donax</name>
    <name type="common">Giant reed</name>
    <name type="synonym">Donax arundinaceus</name>
    <dbReference type="NCBI Taxonomy" id="35708"/>
    <lineage>
        <taxon>Eukaryota</taxon>
        <taxon>Viridiplantae</taxon>
        <taxon>Streptophyta</taxon>
        <taxon>Embryophyta</taxon>
        <taxon>Tracheophyta</taxon>
        <taxon>Spermatophyta</taxon>
        <taxon>Magnoliopsida</taxon>
        <taxon>Liliopsida</taxon>
        <taxon>Poales</taxon>
        <taxon>Poaceae</taxon>
        <taxon>PACMAD clade</taxon>
        <taxon>Arundinoideae</taxon>
        <taxon>Arundineae</taxon>
        <taxon>Arundo</taxon>
    </lineage>
</organism>
<name>A0A0A9AQK5_ARUDO</name>
<proteinExistence type="predicted"/>
<feature type="region of interest" description="Disordered" evidence="1">
    <location>
        <begin position="101"/>
        <end position="121"/>
    </location>
</feature>
<feature type="compositionally biased region" description="Basic residues" evidence="1">
    <location>
        <begin position="50"/>
        <end position="63"/>
    </location>
</feature>
<dbReference type="EMBL" id="GBRH01245767">
    <property type="protein sequence ID" value="JAD52128.1"/>
    <property type="molecule type" value="Transcribed_RNA"/>
</dbReference>
<reference evidence="2" key="2">
    <citation type="journal article" date="2015" name="Data Brief">
        <title>Shoot transcriptome of the giant reed, Arundo donax.</title>
        <authorList>
            <person name="Barrero R.A."/>
            <person name="Guerrero F.D."/>
            <person name="Moolhuijzen P."/>
            <person name="Goolsby J.A."/>
            <person name="Tidwell J."/>
            <person name="Bellgard S.E."/>
            <person name="Bellgard M.I."/>
        </authorList>
    </citation>
    <scope>NUCLEOTIDE SEQUENCE</scope>
    <source>
        <tissue evidence="2">Shoot tissue taken approximately 20 cm above the soil surface</tissue>
    </source>
</reference>
<protein>
    <submittedName>
        <fullName evidence="2">Uncharacterized protein</fullName>
    </submittedName>
</protein>
<evidence type="ECO:0000256" key="1">
    <source>
        <dbReference type="SAM" id="MobiDB-lite"/>
    </source>
</evidence>
<dbReference type="AlphaFoldDB" id="A0A0A9AQK5"/>
<reference evidence="2" key="1">
    <citation type="submission" date="2014-09" db="EMBL/GenBank/DDBJ databases">
        <authorList>
            <person name="Magalhaes I.L.F."/>
            <person name="Oliveira U."/>
            <person name="Santos F.R."/>
            <person name="Vidigal T.H.D.A."/>
            <person name="Brescovit A.D."/>
            <person name="Santos A.J."/>
        </authorList>
    </citation>
    <scope>NUCLEOTIDE SEQUENCE</scope>
    <source>
        <tissue evidence="2">Shoot tissue taken approximately 20 cm above the soil surface</tissue>
    </source>
</reference>
<accession>A0A0A9AQK5</accession>